<name>A0ABR1Q270_9PEZI</name>
<evidence type="ECO:0000313" key="3">
    <source>
        <dbReference type="Proteomes" id="UP001391051"/>
    </source>
</evidence>
<dbReference type="EMBL" id="JAQQWE010000007">
    <property type="protein sequence ID" value="KAK7946110.1"/>
    <property type="molecule type" value="Genomic_DNA"/>
</dbReference>
<accession>A0ABR1Q270</accession>
<comment type="caution">
    <text evidence="2">The sequence shown here is derived from an EMBL/GenBank/DDBJ whole genome shotgun (WGS) entry which is preliminary data.</text>
</comment>
<dbReference type="RefSeq" id="XP_066696144.1">
    <property type="nucleotide sequence ID" value="XM_066846653.1"/>
</dbReference>
<sequence length="182" mass="18299">MVDLLGSALFHLGISASEAAQKASNTAGVPLLGLPVALVGGATITEESAENTPRAGYATDSTRVTLLLSVTATGLGTAVSEETTKNTLRAALLDLGVPARQAAQKASDTTGVAAGAVAGAAAAGAAVAEKTAEDALGSASLKRGRVDGGEDGQGRGHDHGVLHFDRVKRMRLDMRVVLDEEV</sequence>
<feature type="signal peptide" evidence="1">
    <location>
        <begin position="1"/>
        <end position="19"/>
    </location>
</feature>
<keyword evidence="1" id="KW-0732">Signal</keyword>
<feature type="chain" id="PRO_5045987282" evidence="1">
    <location>
        <begin position="20"/>
        <end position="182"/>
    </location>
</feature>
<dbReference type="Proteomes" id="UP001391051">
    <property type="component" value="Unassembled WGS sequence"/>
</dbReference>
<evidence type="ECO:0000313" key="2">
    <source>
        <dbReference type="EMBL" id="KAK7946110.1"/>
    </source>
</evidence>
<evidence type="ECO:0000256" key="1">
    <source>
        <dbReference type="SAM" id="SignalP"/>
    </source>
</evidence>
<keyword evidence="3" id="KW-1185">Reference proteome</keyword>
<protein>
    <submittedName>
        <fullName evidence="2">Uncharacterized protein</fullName>
    </submittedName>
</protein>
<gene>
    <name evidence="2" type="ORF">PG986_010431</name>
</gene>
<dbReference type="GeneID" id="92079715"/>
<reference evidence="2 3" key="1">
    <citation type="submission" date="2023-01" db="EMBL/GenBank/DDBJ databases">
        <title>Analysis of 21 Apiospora genomes using comparative genomics revels a genus with tremendous synthesis potential of carbohydrate active enzymes and secondary metabolites.</title>
        <authorList>
            <person name="Sorensen T."/>
        </authorList>
    </citation>
    <scope>NUCLEOTIDE SEQUENCE [LARGE SCALE GENOMIC DNA]</scope>
    <source>
        <strain evidence="2 3">CBS 24483</strain>
    </source>
</reference>
<organism evidence="2 3">
    <name type="scientific">Apiospora aurea</name>
    <dbReference type="NCBI Taxonomy" id="335848"/>
    <lineage>
        <taxon>Eukaryota</taxon>
        <taxon>Fungi</taxon>
        <taxon>Dikarya</taxon>
        <taxon>Ascomycota</taxon>
        <taxon>Pezizomycotina</taxon>
        <taxon>Sordariomycetes</taxon>
        <taxon>Xylariomycetidae</taxon>
        <taxon>Amphisphaeriales</taxon>
        <taxon>Apiosporaceae</taxon>
        <taxon>Apiospora</taxon>
    </lineage>
</organism>
<proteinExistence type="predicted"/>